<dbReference type="Proteomes" id="UP000005753">
    <property type="component" value="Chromosome"/>
</dbReference>
<evidence type="ECO:0000256" key="11">
    <source>
        <dbReference type="SAM" id="Coils"/>
    </source>
</evidence>
<evidence type="ECO:0000256" key="2">
    <source>
        <dbReference type="ARBA" id="ARBA00004496"/>
    </source>
</evidence>
<evidence type="ECO:0000256" key="6">
    <source>
        <dbReference type="ARBA" id="ARBA00023186"/>
    </source>
</evidence>
<comment type="function">
    <text evidence="9">Involved in protein export. Acts as a chaperone by maintaining the newly synthesized protein in an open conformation. Functions as a peptidyl-prolyl cis-trans isomerase.</text>
</comment>
<accession>I5AUK7</accession>
<keyword evidence="4" id="KW-0132">Cell division</keyword>
<evidence type="ECO:0000256" key="4">
    <source>
        <dbReference type="ARBA" id="ARBA00022618"/>
    </source>
</evidence>
<evidence type="ECO:0000256" key="1">
    <source>
        <dbReference type="ARBA" id="ARBA00000971"/>
    </source>
</evidence>
<evidence type="ECO:0000313" key="15">
    <source>
        <dbReference type="Proteomes" id="UP000005753"/>
    </source>
</evidence>
<keyword evidence="11" id="KW-0175">Coiled coil</keyword>
<feature type="coiled-coil region" evidence="11">
    <location>
        <begin position="330"/>
        <end position="357"/>
    </location>
</feature>
<dbReference type="GO" id="GO:0006457">
    <property type="term" value="P:protein folding"/>
    <property type="evidence" value="ECO:0007669"/>
    <property type="project" value="InterPro"/>
</dbReference>
<dbReference type="NCBIfam" id="TIGR00115">
    <property type="entry name" value="tig"/>
    <property type="match status" value="1"/>
</dbReference>
<evidence type="ECO:0000256" key="5">
    <source>
        <dbReference type="ARBA" id="ARBA00023110"/>
    </source>
</evidence>
<dbReference type="SUPFAM" id="SSF54534">
    <property type="entry name" value="FKBP-like"/>
    <property type="match status" value="1"/>
</dbReference>
<evidence type="ECO:0000256" key="3">
    <source>
        <dbReference type="ARBA" id="ARBA00005464"/>
    </source>
</evidence>
<evidence type="ECO:0000256" key="9">
    <source>
        <dbReference type="ARBA" id="ARBA00024849"/>
    </source>
</evidence>
<comment type="subcellular location">
    <subcellularLocation>
        <location evidence="2">Cytoplasm</location>
    </subcellularLocation>
</comment>
<reference evidence="14 15" key="2">
    <citation type="submission" date="2012-02" db="EMBL/GenBank/DDBJ databases">
        <title>Improved High-Quality Draft sequence of Eubacterium cellulosolvens 6.</title>
        <authorList>
            <consortium name="US DOE Joint Genome Institute"/>
            <person name="Lucas S."/>
            <person name="Han J."/>
            <person name="Lapidus A."/>
            <person name="Cheng J.-F."/>
            <person name="Goodwin L."/>
            <person name="Pitluck S."/>
            <person name="Peters L."/>
            <person name="Mikhailova N."/>
            <person name="Gu W."/>
            <person name="Detter J.C."/>
            <person name="Han C."/>
            <person name="Tapia R."/>
            <person name="Land M."/>
            <person name="Hauser L."/>
            <person name="Kyrpides N."/>
            <person name="Ivanova N."/>
            <person name="Pagani I."/>
            <person name="Johnson E."/>
            <person name="Mukhopadhyay B."/>
            <person name="Anderson I."/>
            <person name="Woyke T."/>
        </authorList>
    </citation>
    <scope>NUCLEOTIDE SEQUENCE [LARGE SCALE GENOMIC DNA]</scope>
    <source>
        <strain evidence="14 15">6</strain>
    </source>
</reference>
<dbReference type="GO" id="GO:0051301">
    <property type="term" value="P:cell division"/>
    <property type="evidence" value="ECO:0007669"/>
    <property type="project" value="UniProtKB-KW"/>
</dbReference>
<dbReference type="GO" id="GO:0005737">
    <property type="term" value="C:cytoplasm"/>
    <property type="evidence" value="ECO:0007669"/>
    <property type="project" value="UniProtKB-SubCell"/>
</dbReference>
<dbReference type="InterPro" id="IPR027304">
    <property type="entry name" value="Trigger_fact/SurA_dom_sf"/>
</dbReference>
<dbReference type="InterPro" id="IPR008880">
    <property type="entry name" value="Trigger_fac_C"/>
</dbReference>
<dbReference type="Pfam" id="PF05698">
    <property type="entry name" value="Trigger_C"/>
    <property type="match status" value="1"/>
</dbReference>
<evidence type="ECO:0000256" key="10">
    <source>
        <dbReference type="PROSITE-ProRule" id="PRU00277"/>
    </source>
</evidence>
<keyword evidence="6" id="KW-0143">Chaperone</keyword>
<protein>
    <recommendedName>
        <fullName evidence="10">peptidylprolyl isomerase</fullName>
        <ecNumber evidence="10">5.2.1.8</ecNumber>
    </recommendedName>
</protein>
<keyword evidence="15" id="KW-1185">Reference proteome</keyword>
<evidence type="ECO:0000313" key="14">
    <source>
        <dbReference type="EMBL" id="EIM57480.1"/>
    </source>
</evidence>
<dbReference type="OrthoDB" id="9767721at2"/>
<keyword evidence="5 10" id="KW-0697">Rotamase</keyword>
<keyword evidence="12" id="KW-0732">Signal</keyword>
<comment type="similarity">
    <text evidence="3">Belongs to the FKBP-type PPIase family. Tig subfamily.</text>
</comment>
<dbReference type="Gene3D" id="3.10.50.40">
    <property type="match status" value="1"/>
</dbReference>
<dbReference type="HOGENOM" id="CLU_033058_1_2_9"/>
<evidence type="ECO:0000256" key="12">
    <source>
        <dbReference type="SAM" id="SignalP"/>
    </source>
</evidence>
<feature type="domain" description="PPIase FKBP-type" evidence="13">
    <location>
        <begin position="117"/>
        <end position="199"/>
    </location>
</feature>
<comment type="catalytic activity">
    <reaction evidence="1 10">
        <text>[protein]-peptidylproline (omega=180) = [protein]-peptidylproline (omega=0)</text>
        <dbReference type="Rhea" id="RHEA:16237"/>
        <dbReference type="Rhea" id="RHEA-COMP:10747"/>
        <dbReference type="Rhea" id="RHEA-COMP:10748"/>
        <dbReference type="ChEBI" id="CHEBI:83833"/>
        <dbReference type="ChEBI" id="CHEBI:83834"/>
        <dbReference type="EC" id="5.2.1.8"/>
    </reaction>
</comment>
<evidence type="ECO:0000259" key="13">
    <source>
        <dbReference type="PROSITE" id="PS50059"/>
    </source>
</evidence>
<feature type="chain" id="PRO_5039725795" description="peptidylprolyl isomerase" evidence="12">
    <location>
        <begin position="23"/>
        <end position="397"/>
    </location>
</feature>
<dbReference type="FunFam" id="3.10.50.40:FF:000001">
    <property type="entry name" value="Trigger factor"/>
    <property type="match status" value="1"/>
</dbReference>
<dbReference type="EC" id="5.2.1.8" evidence="10"/>
<evidence type="ECO:0000256" key="8">
    <source>
        <dbReference type="ARBA" id="ARBA00023306"/>
    </source>
</evidence>
<evidence type="ECO:0000256" key="7">
    <source>
        <dbReference type="ARBA" id="ARBA00023235"/>
    </source>
</evidence>
<gene>
    <name evidence="14" type="ORF">EubceDRAFT1_1700</name>
</gene>
<organism evidence="14 15">
    <name type="scientific">Eubacterium cellulosolvens (strain ATCC 43171 / JCM 9499 / 6)</name>
    <name type="common">Cillobacterium cellulosolvens</name>
    <dbReference type="NCBI Taxonomy" id="633697"/>
    <lineage>
        <taxon>Bacteria</taxon>
        <taxon>Bacillati</taxon>
        <taxon>Bacillota</taxon>
        <taxon>Clostridia</taxon>
        <taxon>Eubacteriales</taxon>
        <taxon>Eubacteriaceae</taxon>
        <taxon>Eubacterium</taxon>
    </lineage>
</organism>
<dbReference type="InterPro" id="IPR046357">
    <property type="entry name" value="PPIase_dom_sf"/>
</dbReference>
<name>I5AUK7_EUBC6</name>
<dbReference type="eggNOG" id="COG0544">
    <property type="taxonomic scope" value="Bacteria"/>
</dbReference>
<dbReference type="AlphaFoldDB" id="I5AUK7"/>
<dbReference type="Gene3D" id="1.10.3120.10">
    <property type="entry name" value="Trigger factor, C-terminal domain"/>
    <property type="match status" value="1"/>
</dbReference>
<dbReference type="InterPro" id="IPR037041">
    <property type="entry name" value="Trigger_fac_C_sf"/>
</dbReference>
<dbReference type="PROSITE" id="PS50059">
    <property type="entry name" value="FKBP_PPIASE"/>
    <property type="match status" value="1"/>
</dbReference>
<dbReference type="InterPro" id="IPR005215">
    <property type="entry name" value="Trig_fac"/>
</dbReference>
<proteinExistence type="inferred from homology"/>
<dbReference type="GO" id="GO:0003755">
    <property type="term" value="F:peptidyl-prolyl cis-trans isomerase activity"/>
    <property type="evidence" value="ECO:0007669"/>
    <property type="project" value="UniProtKB-KW"/>
</dbReference>
<sequence>MKRRIAAMVMSLLMAASMTACGNTEATSTSSVASVPVEAVSSGSETVSTSNQLEELYKLPLIEGDYKLSECIKLGNYKGYKLTKTETIVTDAEVEAYIQTMLSQTEVQDENATAQLGDTVNMAYVGKIDGEEFSGGTSDNADLLLGSGQFIDGFETGVVGMKKGETKDIKVKFPDDYSASAVAGKEAVFTVTVNSIKRASQLTDEWVKNRKEEGVNTVEEYRAARRKELQAQDNNNNDDELRAEVWQRIVNSSKYYKLPKKYEEDAEKEYEERLKSAAEGYGLSLDDYLASAGMTQDNLAAQKKQYGYTIAQSRILLEAFCEAEGLKVGSAEYKEELQKVAETFDMTEEELKEQNGEEDVEQYVLTQMAVNKILSYAKITVEKKTSTDNEVSSSSES</sequence>
<dbReference type="GO" id="GO:0015031">
    <property type="term" value="P:protein transport"/>
    <property type="evidence" value="ECO:0007669"/>
    <property type="project" value="InterPro"/>
</dbReference>
<dbReference type="Pfam" id="PF00254">
    <property type="entry name" value="FKBP_C"/>
    <property type="match status" value="1"/>
</dbReference>
<dbReference type="PROSITE" id="PS51257">
    <property type="entry name" value="PROKAR_LIPOPROTEIN"/>
    <property type="match status" value="1"/>
</dbReference>
<reference evidence="14 15" key="1">
    <citation type="submission" date="2010-08" db="EMBL/GenBank/DDBJ databases">
        <authorList>
            <consortium name="US DOE Joint Genome Institute (JGI-PGF)"/>
            <person name="Lucas S."/>
            <person name="Copeland A."/>
            <person name="Lapidus A."/>
            <person name="Cheng J.-F."/>
            <person name="Bruce D."/>
            <person name="Goodwin L."/>
            <person name="Pitluck S."/>
            <person name="Land M.L."/>
            <person name="Hauser L."/>
            <person name="Chang Y.-J."/>
            <person name="Anderson I.J."/>
            <person name="Johnson E."/>
            <person name="Mulhopadhyay B."/>
            <person name="Kyrpides N."/>
            <person name="Woyke T.J."/>
        </authorList>
    </citation>
    <scope>NUCLEOTIDE SEQUENCE [LARGE SCALE GENOMIC DNA]</scope>
    <source>
        <strain evidence="14 15">6</strain>
    </source>
</reference>
<dbReference type="PIRSF" id="PIRSF003095">
    <property type="entry name" value="Trigger_factor"/>
    <property type="match status" value="1"/>
</dbReference>
<feature type="signal peptide" evidence="12">
    <location>
        <begin position="1"/>
        <end position="22"/>
    </location>
</feature>
<dbReference type="SUPFAM" id="SSF109998">
    <property type="entry name" value="Triger factor/SurA peptide-binding domain-like"/>
    <property type="match status" value="1"/>
</dbReference>
<dbReference type="InterPro" id="IPR001179">
    <property type="entry name" value="PPIase_FKBP_dom"/>
</dbReference>
<dbReference type="EMBL" id="CM001487">
    <property type="protein sequence ID" value="EIM57480.1"/>
    <property type="molecule type" value="Genomic_DNA"/>
</dbReference>
<keyword evidence="7 10" id="KW-0413">Isomerase</keyword>
<dbReference type="STRING" id="633697.EubceDRAFT1_1700"/>
<keyword evidence="8" id="KW-0131">Cell cycle</keyword>